<dbReference type="Pfam" id="PF13086">
    <property type="entry name" value="AAA_11"/>
    <property type="match status" value="2"/>
</dbReference>
<dbReference type="GO" id="GO:0003678">
    <property type="term" value="F:DNA helicase activity"/>
    <property type="evidence" value="ECO:0007669"/>
    <property type="project" value="UniProtKB-ARBA"/>
</dbReference>
<feature type="compositionally biased region" description="Polar residues" evidence="2">
    <location>
        <begin position="452"/>
        <end position="462"/>
    </location>
</feature>
<feature type="compositionally biased region" description="Polar residues" evidence="2">
    <location>
        <begin position="333"/>
        <end position="347"/>
    </location>
</feature>
<name>A0A1G4MK61_LACFM</name>
<dbReference type="Pfam" id="PF13087">
    <property type="entry name" value="AAA_12"/>
    <property type="match status" value="1"/>
</dbReference>
<feature type="compositionally biased region" description="Basic and acidic residues" evidence="2">
    <location>
        <begin position="401"/>
        <end position="433"/>
    </location>
</feature>
<dbReference type="InterPro" id="IPR041677">
    <property type="entry name" value="DNA2/NAM7_AAA_11"/>
</dbReference>
<evidence type="ECO:0000313" key="5">
    <source>
        <dbReference type="EMBL" id="SCW04274.1"/>
    </source>
</evidence>
<dbReference type="GO" id="GO:0000184">
    <property type="term" value="P:nuclear-transcribed mRNA catabolic process, nonsense-mediated decay"/>
    <property type="evidence" value="ECO:0007669"/>
    <property type="project" value="TreeGrafter"/>
</dbReference>
<feature type="region of interest" description="Disordered" evidence="2">
    <location>
        <begin position="233"/>
        <end position="444"/>
    </location>
</feature>
<feature type="compositionally biased region" description="Basic residues" evidence="2">
    <location>
        <begin position="164"/>
        <end position="190"/>
    </location>
</feature>
<feature type="domain" description="DNA2/NAM7 helicase helicase" evidence="3">
    <location>
        <begin position="658"/>
        <end position="748"/>
    </location>
</feature>
<protein>
    <submittedName>
        <fullName evidence="5">LAFE_0H09912g1_1</fullName>
    </submittedName>
</protein>
<dbReference type="InterPro" id="IPR041679">
    <property type="entry name" value="DNA2/NAM7-like_C"/>
</dbReference>
<evidence type="ECO:0000259" key="4">
    <source>
        <dbReference type="Pfam" id="PF13087"/>
    </source>
</evidence>
<feature type="region of interest" description="Disordered" evidence="2">
    <location>
        <begin position="161"/>
        <end position="197"/>
    </location>
</feature>
<dbReference type="PANTHER" id="PTHR10887:SF317">
    <property type="entry name" value="ATP-DEPENDENT RNA HELICASE ECM32-RELATED"/>
    <property type="match status" value="1"/>
</dbReference>
<evidence type="ECO:0000256" key="1">
    <source>
        <dbReference type="ARBA" id="ARBA00022806"/>
    </source>
</evidence>
<keyword evidence="1" id="KW-0067">ATP-binding</keyword>
<dbReference type="PANTHER" id="PTHR10887">
    <property type="entry name" value="DNA2/NAM7 HELICASE FAMILY"/>
    <property type="match status" value="1"/>
</dbReference>
<feature type="compositionally biased region" description="Basic and acidic residues" evidence="2">
    <location>
        <begin position="313"/>
        <end position="332"/>
    </location>
</feature>
<dbReference type="STRING" id="4955.A0A1G4MK61"/>
<evidence type="ECO:0000313" key="6">
    <source>
        <dbReference type="Proteomes" id="UP000190831"/>
    </source>
</evidence>
<feature type="domain" description="DNA2/NAM7 helicase-like C-terminal" evidence="4">
    <location>
        <begin position="871"/>
        <end position="1099"/>
    </location>
</feature>
<feature type="compositionally biased region" description="Polar residues" evidence="2">
    <location>
        <begin position="275"/>
        <end position="288"/>
    </location>
</feature>
<dbReference type="SUPFAM" id="SSF52540">
    <property type="entry name" value="P-loop containing nucleoside triphosphate hydrolases"/>
    <property type="match status" value="1"/>
</dbReference>
<keyword evidence="1" id="KW-0547">Nucleotide-binding</keyword>
<dbReference type="GO" id="GO:0003724">
    <property type="term" value="F:RNA helicase activity"/>
    <property type="evidence" value="ECO:0007669"/>
    <property type="project" value="TreeGrafter"/>
</dbReference>
<keyword evidence="1" id="KW-0347">Helicase</keyword>
<dbReference type="InterPro" id="IPR027417">
    <property type="entry name" value="P-loop_NTPase"/>
</dbReference>
<sequence length="1129" mass="127251">MASDETFQCLTCDETKESQEMMKHLSTTRHKTIIYAPSEEEVSCEECQNNNIHLLQIIRFGGEDMSLLCNTCYHREYTDSERPTTAYSLSNGSILKNWDRYLKVRDCCCERCGNERKLNVNSKGLVLCENCLSQHGNAKDFVSEASGTFLYSLLGIQEQSNTPKLRRKGGRKVGRGKPKGRGAARGKPREKKPLTRLQEMAQKAYETKKINSTIKSETSVSLRSFKGVKAGNLNSEASTKSGPHNNIKSANVRGTSAGLNKRKSNAANVKETTKKVPSSKSITTSLNKKSGRKDDSLSKYAVNDGQSSKSKGKGKEKGAPVKRSENLRESDSKLATLSQKSNTSGKGNTVDPKITRRKDAVKPQKKFENRSLPKSDENQSPKIGKSANDKKKKPLNIPGGNDKRSQRKENKEKTSQSTKPKEKFLGSRSDSKGKAPTADIVGDKIKNSASKLQIEQASGASSEDTEDFEEGEPLKRFTKYVPKMSYPDLKSYFSDFSFALFLEERLENDFLQNFEITWPKNSDEKAFVVRMRLDDEEVKKLLPANLVKLGRLPFTNQQPLMLVSQDETRVWYTFVKELDSRKSFVTLLLELYPWNLLDLPVKHANDHFKLLPCSAQVNRIMFAMTRVDNPKFVKLILGNEPVKQLYFKNRLQFTKDTFNDSQKAAIQHVLNNSITVLQGPPGTGKTSTIEEIILQLIENFHTFPILCVAASNIAIDNIAEKFMENRPDIKILRIVSQSKEQQYNEQHMLGKICLHNIVYQQLPLEMKKNLSKLRSGVPGAVSKNQYNKLLTMQNTISDRHIAQAQIIFTTNIAAGGRQLKAIKELPVVIMDESTQSSEVSTLVPLSLPGIRRFVFVGDEKQLSSFSNVPQLEMSLFERVLSNGTYEKPHMLDTQYRMHPSISEFPIKTFYAGMLKNGVTEQDRAWPNIKYPLFFYQCNDGPENRVFNRKRGMRGFTYNNRFEADAIVRVIHNLILDKNVPREDIGVITPYSSQRDLISEILVKDPVVNPSGKAMEQQQDKDDLVDGGAASSESSKITINIINGVYVATVDSFQGHEKNFIIFSCVRNNAEGNIGFLKDRRRLNVALTRARNGLVLVGNHEVLKQGDPLWTDYVAYLTKKNVIHSDLASY</sequence>
<dbReference type="OrthoDB" id="6513042at2759"/>
<gene>
    <name evidence="5" type="ORF">LAFE_0H09912G</name>
</gene>
<feature type="compositionally biased region" description="Basic and acidic residues" evidence="2">
    <location>
        <begin position="353"/>
        <end position="379"/>
    </location>
</feature>
<keyword evidence="1" id="KW-0378">Hydrolase</keyword>
<reference evidence="5 6" key="1">
    <citation type="submission" date="2016-03" db="EMBL/GenBank/DDBJ databases">
        <authorList>
            <person name="Devillers H."/>
        </authorList>
    </citation>
    <scope>NUCLEOTIDE SEQUENCE [LARGE SCALE GENOMIC DNA]</scope>
    <source>
        <strain evidence="5">CBS 6772</strain>
    </source>
</reference>
<dbReference type="InterPro" id="IPR045055">
    <property type="entry name" value="DNA2/NAM7-like"/>
</dbReference>
<keyword evidence="6" id="KW-1185">Reference proteome</keyword>
<accession>A0A1G4MK61</accession>
<feature type="domain" description="DNA2/NAM7 helicase helicase" evidence="3">
    <location>
        <begin position="782"/>
        <end position="864"/>
    </location>
</feature>
<dbReference type="FunFam" id="3.40.50.300:FF:002019">
    <property type="entry name" value="DNA helicase I"/>
    <property type="match status" value="1"/>
</dbReference>
<evidence type="ECO:0000259" key="3">
    <source>
        <dbReference type="Pfam" id="PF13086"/>
    </source>
</evidence>
<feature type="region of interest" description="Disordered" evidence="2">
    <location>
        <begin position="452"/>
        <end position="471"/>
    </location>
</feature>
<dbReference type="GO" id="GO:0005737">
    <property type="term" value="C:cytoplasm"/>
    <property type="evidence" value="ECO:0007669"/>
    <property type="project" value="TreeGrafter"/>
</dbReference>
<dbReference type="Gene3D" id="3.40.50.300">
    <property type="entry name" value="P-loop containing nucleotide triphosphate hydrolases"/>
    <property type="match status" value="2"/>
</dbReference>
<proteinExistence type="predicted"/>
<dbReference type="InterPro" id="IPR047187">
    <property type="entry name" value="SF1_C_Upf1"/>
</dbReference>
<dbReference type="AlphaFoldDB" id="A0A1G4MK61"/>
<dbReference type="EMBL" id="LT598491">
    <property type="protein sequence ID" value="SCW04274.1"/>
    <property type="molecule type" value="Genomic_DNA"/>
</dbReference>
<feature type="compositionally biased region" description="Polar residues" evidence="2">
    <location>
        <begin position="233"/>
        <end position="258"/>
    </location>
</feature>
<dbReference type="OMA" id="HPLGKIC"/>
<evidence type="ECO:0000256" key="2">
    <source>
        <dbReference type="SAM" id="MobiDB-lite"/>
    </source>
</evidence>
<organism evidence="5 6">
    <name type="scientific">Lachancea fermentati</name>
    <name type="common">Zygosaccharomyces fermentati</name>
    <dbReference type="NCBI Taxonomy" id="4955"/>
    <lineage>
        <taxon>Eukaryota</taxon>
        <taxon>Fungi</taxon>
        <taxon>Dikarya</taxon>
        <taxon>Ascomycota</taxon>
        <taxon>Saccharomycotina</taxon>
        <taxon>Saccharomycetes</taxon>
        <taxon>Saccharomycetales</taxon>
        <taxon>Saccharomycetaceae</taxon>
        <taxon>Lachancea</taxon>
    </lineage>
</organism>
<dbReference type="FunFam" id="3.40.50.300:FF:001247">
    <property type="entry name" value="Erythrocyte membrane-associated antigen"/>
    <property type="match status" value="1"/>
</dbReference>
<dbReference type="Proteomes" id="UP000190831">
    <property type="component" value="Chromosome H"/>
</dbReference>
<dbReference type="CDD" id="cd18808">
    <property type="entry name" value="SF1_C_Upf1"/>
    <property type="match status" value="1"/>
</dbReference>